<reference evidence="1 2" key="2">
    <citation type="submission" date="2014-10" db="EMBL/GenBank/DDBJ databases">
        <title>Comparative genomics of the Paenibacillus odorifer group.</title>
        <authorList>
            <person name="Tsai Y.-C."/>
            <person name="Martin N."/>
            <person name="Korlach J."/>
            <person name="Wiedmann M."/>
        </authorList>
    </citation>
    <scope>NUCLEOTIDE SEQUENCE [LARGE SCALE GENOMIC DNA]</scope>
    <source>
        <strain evidence="1 2">DSM 18334</strain>
    </source>
</reference>
<protein>
    <submittedName>
        <fullName evidence="1">Uncharacterized protein</fullName>
    </submittedName>
</protein>
<evidence type="ECO:0000313" key="2">
    <source>
        <dbReference type="Proteomes" id="UP000029734"/>
    </source>
</evidence>
<dbReference type="Proteomes" id="UP000029734">
    <property type="component" value="Unassembled WGS sequence"/>
</dbReference>
<reference evidence="1 2" key="1">
    <citation type="submission" date="2014-08" db="EMBL/GenBank/DDBJ databases">
        <authorList>
            <person name="den Bakker H.C."/>
        </authorList>
    </citation>
    <scope>NUCLEOTIDE SEQUENCE [LARGE SCALE GENOMIC DNA]</scope>
    <source>
        <strain evidence="1 2">DSM 18334</strain>
    </source>
</reference>
<dbReference type="eggNOG" id="ENOG503054R">
    <property type="taxonomic scope" value="Bacteria"/>
</dbReference>
<dbReference type="AlphaFoldDB" id="A0A098M5Y7"/>
<organism evidence="1 2">
    <name type="scientific">Paenibacillus wynnii</name>
    <dbReference type="NCBI Taxonomy" id="268407"/>
    <lineage>
        <taxon>Bacteria</taxon>
        <taxon>Bacillati</taxon>
        <taxon>Bacillota</taxon>
        <taxon>Bacilli</taxon>
        <taxon>Bacillales</taxon>
        <taxon>Paenibacillaceae</taxon>
        <taxon>Paenibacillus</taxon>
    </lineage>
</organism>
<dbReference type="STRING" id="268407.PWYN_22805"/>
<comment type="caution">
    <text evidence="1">The sequence shown here is derived from an EMBL/GenBank/DDBJ whole genome shotgun (WGS) entry which is preliminary data.</text>
</comment>
<sequence>MNSSNSPYKERQIEIINKIALEAERMPLLDSGLWFHDDVRNNFYYASYLFAATANASLQLPFDREDAKQKAEHVLMETLMLQNRKPGTVLYGHWPLGLHPIPREAAPHELPVEIMGSLIAYFNREYGGMMSARLRVAFNTALGHIYRSKFYLKPVVTFGHHEAKHTAAKLIFGKMFEDDELVEDGRQSLKDTLLHIKSKGMPEYGCLPWFWHWVQAFTCALELGAGEDIDLRNLLREMLNYLWNERAQFYLQGAWVGARSRGWPHDVPGDANVLHDYVQFGDFQLPEGIPRTEYAGFLFYEAPEQIRAAALNRSLPVEITKITEKVAAGDPNRQPPLHSYVYITKEYAAGGMWERVEEFDNEQLRWAYSLPLRGGEFTNQLYFFHPGPGYKEGDPRHQSRHAEVLYHQNVILTLYPVPAGEVNTIIGVLPKGQWLQQPSALYGLVDQVYFAIFLSHSYSLKQQARYLEVTVDGMPGGVTVEAVSVEKAVELGISGLDEFAAAMTSKAPFFSVSDSDSLQVDYTSTAGDCLQLLAEGDKGAKAIINSSPVSFEGYRV</sequence>
<evidence type="ECO:0000313" key="1">
    <source>
        <dbReference type="EMBL" id="KGE17436.1"/>
    </source>
</evidence>
<dbReference type="EMBL" id="JQCR01000003">
    <property type="protein sequence ID" value="KGE17436.1"/>
    <property type="molecule type" value="Genomic_DNA"/>
</dbReference>
<gene>
    <name evidence="1" type="ORF">PWYN_22805</name>
</gene>
<accession>A0A098M5Y7</accession>
<proteinExistence type="predicted"/>
<keyword evidence="2" id="KW-1185">Reference proteome</keyword>
<name>A0A098M5Y7_9BACL</name>